<sequence length="99" mass="10761">MGPITPRSRYFRTSLHTVQNLGNDHAGDLSEFLSLDPADEACVGEGRELGTGVDEEEAILLAERLTSATADRWVNYAVAGRTIPTTSRTAGVTTARLWR</sequence>
<proteinExistence type="predicted"/>
<dbReference type="EMBL" id="BAAALT010000182">
    <property type="protein sequence ID" value="GAA1821514.1"/>
    <property type="molecule type" value="Genomic_DNA"/>
</dbReference>
<accession>A0ABN2MD26</accession>
<keyword evidence="2" id="KW-1185">Reference proteome</keyword>
<evidence type="ECO:0000313" key="2">
    <source>
        <dbReference type="Proteomes" id="UP001500218"/>
    </source>
</evidence>
<evidence type="ECO:0000313" key="1">
    <source>
        <dbReference type="EMBL" id="GAA1821514.1"/>
    </source>
</evidence>
<reference evidence="1 2" key="1">
    <citation type="journal article" date="2019" name="Int. J. Syst. Evol. Microbiol.">
        <title>The Global Catalogue of Microorganisms (GCM) 10K type strain sequencing project: providing services to taxonomists for standard genome sequencing and annotation.</title>
        <authorList>
            <consortium name="The Broad Institute Genomics Platform"/>
            <consortium name="The Broad Institute Genome Sequencing Center for Infectious Disease"/>
            <person name="Wu L."/>
            <person name="Ma J."/>
        </authorList>
    </citation>
    <scope>NUCLEOTIDE SEQUENCE [LARGE SCALE GENOMIC DNA]</scope>
    <source>
        <strain evidence="1 2">JCM 13250</strain>
    </source>
</reference>
<organism evidence="1 2">
    <name type="scientific">Luedemannella flava</name>
    <dbReference type="NCBI Taxonomy" id="349316"/>
    <lineage>
        <taxon>Bacteria</taxon>
        <taxon>Bacillati</taxon>
        <taxon>Actinomycetota</taxon>
        <taxon>Actinomycetes</taxon>
        <taxon>Micromonosporales</taxon>
        <taxon>Micromonosporaceae</taxon>
        <taxon>Luedemannella</taxon>
    </lineage>
</organism>
<protein>
    <submittedName>
        <fullName evidence="1">Uncharacterized protein</fullName>
    </submittedName>
</protein>
<dbReference type="Proteomes" id="UP001500218">
    <property type="component" value="Unassembled WGS sequence"/>
</dbReference>
<gene>
    <name evidence="1" type="ORF">GCM10009682_47080</name>
</gene>
<name>A0ABN2MD26_9ACTN</name>
<comment type="caution">
    <text evidence="1">The sequence shown here is derived from an EMBL/GenBank/DDBJ whole genome shotgun (WGS) entry which is preliminary data.</text>
</comment>